<dbReference type="InterPro" id="IPR033922">
    <property type="entry name" value="NAD_bind_Glu_DH"/>
</dbReference>
<evidence type="ECO:0000256" key="1">
    <source>
        <dbReference type="ARBA" id="ARBA00006382"/>
    </source>
</evidence>
<dbReference type="PhylomeDB" id="Q97AP0"/>
<evidence type="ECO:0000256" key="6">
    <source>
        <dbReference type="PIRSR" id="PIRSR000185-2"/>
    </source>
</evidence>
<evidence type="ECO:0000313" key="10">
    <source>
        <dbReference type="EMBL" id="BAB59912.1"/>
    </source>
</evidence>
<evidence type="ECO:0000256" key="2">
    <source>
        <dbReference type="ARBA" id="ARBA00011643"/>
    </source>
</evidence>
<dbReference type="InterPro" id="IPR014362">
    <property type="entry name" value="Glu_DH"/>
</dbReference>
<evidence type="ECO:0000256" key="7">
    <source>
        <dbReference type="PIRSR" id="PIRSR000185-3"/>
    </source>
</evidence>
<feature type="binding site" evidence="6">
    <location>
        <position position="369"/>
    </location>
    <ligand>
        <name>substrate</name>
    </ligand>
</feature>
<dbReference type="CDD" id="cd01076">
    <property type="entry name" value="NAD_bind_1_Glu_DH"/>
    <property type="match status" value="1"/>
</dbReference>
<dbReference type="EMBL" id="BA000011">
    <property type="protein sequence ID" value="BAB59912.1"/>
    <property type="molecule type" value="Genomic_DNA"/>
</dbReference>
<evidence type="ECO:0000256" key="8">
    <source>
        <dbReference type="RuleBase" id="RU004417"/>
    </source>
</evidence>
<feature type="binding site" evidence="6">
    <location>
        <position position="113"/>
    </location>
    <ligand>
        <name>substrate</name>
    </ligand>
</feature>
<dbReference type="KEGG" id="tvo:TVG0773051"/>
<dbReference type="SUPFAM" id="SSF53223">
    <property type="entry name" value="Aminoacid dehydrogenase-like, N-terminal domain"/>
    <property type="match status" value="1"/>
</dbReference>
<keyword evidence="6" id="KW-0520">NAD</keyword>
<dbReference type="GeneID" id="1441865"/>
<proteinExistence type="inferred from homology"/>
<comment type="subunit">
    <text evidence="2">Homohexamer.</text>
</comment>
<dbReference type="Gene3D" id="3.40.50.720">
    <property type="entry name" value="NAD(P)-binding Rossmann-like Domain"/>
    <property type="match status" value="1"/>
</dbReference>
<feature type="binding site" evidence="6">
    <location>
        <position position="89"/>
    </location>
    <ligand>
        <name>substrate</name>
    </ligand>
</feature>
<name>Q97AP0_THEVO</name>
<evidence type="ECO:0000256" key="3">
    <source>
        <dbReference type="ARBA" id="ARBA00023002"/>
    </source>
</evidence>
<dbReference type="PRINTS" id="PR00082">
    <property type="entry name" value="GLFDHDRGNASE"/>
</dbReference>
<keyword evidence="6" id="KW-0547">Nucleotide-binding</keyword>
<dbReference type="GO" id="GO:0000166">
    <property type="term" value="F:nucleotide binding"/>
    <property type="evidence" value="ECO:0007669"/>
    <property type="project" value="UniProtKB-KW"/>
</dbReference>
<dbReference type="PaxDb" id="273116-14324986"/>
<dbReference type="PANTHER" id="PTHR11606:SF13">
    <property type="entry name" value="GLUTAMATE DEHYDROGENASE 1, MITOCHONDRIAL"/>
    <property type="match status" value="1"/>
</dbReference>
<dbReference type="Pfam" id="PF00208">
    <property type="entry name" value="ELFV_dehydrog"/>
    <property type="match status" value="1"/>
</dbReference>
<gene>
    <name evidence="10" type="ORF">TVG0773051</name>
</gene>
<dbReference type="SMART" id="SM00839">
    <property type="entry name" value="ELFV_dehydrog"/>
    <property type="match status" value="1"/>
</dbReference>
<dbReference type="PROSITE" id="PS00074">
    <property type="entry name" value="GLFV_DEHYDROGENASE"/>
    <property type="match status" value="1"/>
</dbReference>
<feature type="site" description="Important for catalysis" evidence="7">
    <location>
        <position position="165"/>
    </location>
</feature>
<feature type="binding site" evidence="6">
    <location>
        <position position="209"/>
    </location>
    <ligand>
        <name>NAD(+)</name>
        <dbReference type="ChEBI" id="CHEBI:57540"/>
    </ligand>
</feature>
<dbReference type="GO" id="GO:0006538">
    <property type="term" value="P:L-glutamate catabolic process"/>
    <property type="evidence" value="ECO:0007669"/>
    <property type="project" value="TreeGrafter"/>
</dbReference>
<feature type="binding site" evidence="6">
    <location>
        <position position="240"/>
    </location>
    <ligand>
        <name>NAD(+)</name>
        <dbReference type="ChEBI" id="CHEBI:57540"/>
    </ligand>
</feature>
<feature type="active site" description="Proton donor" evidence="5">
    <location>
        <position position="125"/>
    </location>
</feature>
<dbReference type="InterPro" id="IPR006097">
    <property type="entry name" value="Glu/Leu/Phe/Val/Trp_DH_dimer"/>
</dbReference>
<dbReference type="FunFam" id="3.40.50.10860:FF:000003">
    <property type="entry name" value="Glutamate dehydrogenase"/>
    <property type="match status" value="1"/>
</dbReference>
<dbReference type="InterPro" id="IPR036291">
    <property type="entry name" value="NAD(P)-bd_dom_sf"/>
</dbReference>
<evidence type="ECO:0000259" key="9">
    <source>
        <dbReference type="SMART" id="SM00839"/>
    </source>
</evidence>
<evidence type="ECO:0000256" key="5">
    <source>
        <dbReference type="PIRSR" id="PIRSR000185-1"/>
    </source>
</evidence>
<dbReference type="InterPro" id="IPR046346">
    <property type="entry name" value="Aminoacid_DH-like_N_sf"/>
</dbReference>
<keyword evidence="3 4" id="KW-0560">Oxidoreductase</keyword>
<organism evidence="10 11">
    <name type="scientific">Thermoplasma volcanium (strain ATCC 51530 / DSM 4299 / JCM 9571 / NBRC 15438 / GSS1)</name>
    <dbReference type="NCBI Taxonomy" id="273116"/>
    <lineage>
        <taxon>Archaea</taxon>
        <taxon>Methanobacteriati</taxon>
        <taxon>Thermoplasmatota</taxon>
        <taxon>Thermoplasmata</taxon>
        <taxon>Thermoplasmatales</taxon>
        <taxon>Thermoplasmataceae</taxon>
        <taxon>Thermoplasma</taxon>
    </lineage>
</organism>
<reference evidence="10 11" key="1">
    <citation type="journal article" date="1999" name="Proc. Jpn. Acad.">
        <title>Determination of the complete genomic DNA sequence of Thermoplasma volvanium GSS1.</title>
        <authorList>
            <person name="Kawashima T."/>
            <person name="Yamamoto Y."/>
            <person name="Aramaki H."/>
            <person name="Nunoshiba T."/>
            <person name="Kawamoto T."/>
            <person name="Watanabe K."/>
            <person name="Yamazaki M."/>
            <person name="Kanehori K."/>
            <person name="Amano N."/>
            <person name="Ohya Y."/>
            <person name="Makino K."/>
            <person name="Suzuki M."/>
        </authorList>
    </citation>
    <scope>NUCLEOTIDE SEQUENCE [LARGE SCALE GENOMIC DNA]</scope>
    <source>
        <strain evidence="11">ATCC 51530 / DSM 4299 / JCM 9571 / NBRC 15438 / GSS1</strain>
    </source>
</reference>
<dbReference type="SUPFAM" id="SSF51735">
    <property type="entry name" value="NAD(P)-binding Rossmann-fold domains"/>
    <property type="match status" value="1"/>
</dbReference>
<evidence type="ECO:0000313" key="11">
    <source>
        <dbReference type="Proteomes" id="UP000001017"/>
    </source>
</evidence>
<dbReference type="eggNOG" id="arCOG01352">
    <property type="taxonomic scope" value="Archaea"/>
</dbReference>
<dbReference type="Proteomes" id="UP000001017">
    <property type="component" value="Chromosome"/>
</dbReference>
<dbReference type="InterPro" id="IPR006095">
    <property type="entry name" value="Glu/Leu/Phe/Val/Trp_DH"/>
</dbReference>
<reference evidence="10 11" key="2">
    <citation type="journal article" date="2000" name="Proc. Natl. Acad. Sci. U.S.A.">
        <title>Archaeal adaptation to higher temperatures revealed by genomic sequence of Thermoplasma volcanium.</title>
        <authorList>
            <person name="Kawashima T."/>
            <person name="Amano N."/>
            <person name="Koike H."/>
            <person name="Makino S."/>
            <person name="Higuchi S."/>
            <person name="Kawashima-Ohya Y."/>
            <person name="Watanabe K."/>
            <person name="Yamazaki M."/>
            <person name="Kanehori K."/>
            <person name="Kawamoto T."/>
            <person name="Nunoshiba T."/>
            <person name="Yamamoto Y."/>
            <person name="Aramaki H."/>
            <person name="Makino K."/>
            <person name="Suzuki M."/>
        </authorList>
    </citation>
    <scope>NUCLEOTIDE SEQUENCE [LARGE SCALE GENOMIC DNA]</scope>
    <source>
        <strain evidence="11">ATCC 51530 / DSM 4299 / JCM 9571 / NBRC 15438 / GSS1</strain>
    </source>
</reference>
<feature type="domain" description="Glutamate/phenylalanine/leucine/valine/L-tryptophan dehydrogenase C-terminal" evidence="9">
    <location>
        <begin position="202"/>
        <end position="433"/>
    </location>
</feature>
<accession>Q97AP0</accession>
<dbReference type="GO" id="GO:0004352">
    <property type="term" value="F:glutamate dehydrogenase (NAD+) activity"/>
    <property type="evidence" value="ECO:0007669"/>
    <property type="project" value="TreeGrafter"/>
</dbReference>
<dbReference type="AlphaFoldDB" id="Q97AP0"/>
<dbReference type="Gene3D" id="3.40.50.10860">
    <property type="entry name" value="Leucine Dehydrogenase, chain A, domain 1"/>
    <property type="match status" value="1"/>
</dbReference>
<keyword evidence="11" id="KW-1185">Reference proteome</keyword>
<evidence type="ECO:0000256" key="4">
    <source>
        <dbReference type="PIRNR" id="PIRNR000185"/>
    </source>
</evidence>
<dbReference type="HOGENOM" id="CLU_025763_1_2_2"/>
<dbReference type="InterPro" id="IPR006096">
    <property type="entry name" value="Glu/Leu/Phe/Val/Trp_DH_C"/>
</dbReference>
<protein>
    <recommendedName>
        <fullName evidence="4">Glutamate dehydrogenase</fullName>
    </recommendedName>
</protein>
<dbReference type="InterPro" id="IPR033524">
    <property type="entry name" value="Glu/Leu/Phe/Val_DH_AS"/>
</dbReference>
<sequence>MSGKADPLEIAKEQVAPVKEEIEEDPFEIALKQLNKAAKVLNLDEQALEILSSPQKILQVSIPVKMDDGKVRVFTGFRVRHNIARGPAKGGIRYHPQETLSTVKALSMWMTWKCAIADIPYGGAKGGIICDPSTLSQGELERLSRGYIRAIADFIGPEVDVPAPDVNTNPQIMAWMMDEYENIVRHSAANVITGKPLEVGGSLGRFDSTGKGGMFVLREGAKKIGLDLSKARVAVQGFGNVGQFAVKFVQEMFGAKVVAVSDIKGGIYSENGFKFDDLLAWSKKIGSVVGFPGSKPITNEELLESDVDVLIPAAIEEQITEKNADKIKAKIILELANGPTTPEADEILYKKGKLVLPDVLSNSGGVIVSYFEWVQNNYGEYWTTEEVYDKLDQKITKAARQVLDTMDKYHVDPRTAAYVIAVKKVADAMKVRGWY</sequence>
<dbReference type="PIRSF" id="PIRSF000185">
    <property type="entry name" value="Glu_DH"/>
    <property type="match status" value="1"/>
</dbReference>
<dbReference type="Pfam" id="PF02812">
    <property type="entry name" value="ELFV_dehydrog_N"/>
    <property type="match status" value="1"/>
</dbReference>
<dbReference type="STRING" id="273116.gene:9381560"/>
<dbReference type="RefSeq" id="WP_010917017.1">
    <property type="nucleotide sequence ID" value="NC_002689.2"/>
</dbReference>
<comment type="similarity">
    <text evidence="1 4 8">Belongs to the Glu/Leu/Phe/Val dehydrogenases family.</text>
</comment>
<dbReference type="PANTHER" id="PTHR11606">
    <property type="entry name" value="GLUTAMATE DEHYDROGENASE"/>
    <property type="match status" value="1"/>
</dbReference>